<feature type="region of interest" description="Disordered" evidence="4">
    <location>
        <begin position="320"/>
        <end position="342"/>
    </location>
</feature>
<evidence type="ECO:0000256" key="2">
    <source>
        <dbReference type="ARBA" id="ARBA00022525"/>
    </source>
</evidence>
<dbReference type="Proteomes" id="UP001162800">
    <property type="component" value="Chromosome"/>
</dbReference>
<comment type="subcellular location">
    <subcellularLocation>
        <location evidence="1">Secreted</location>
    </subcellularLocation>
</comment>
<dbReference type="PANTHER" id="PTHR12338">
    <property type="entry name" value="AUTOTRANSPORTER"/>
    <property type="match status" value="1"/>
</dbReference>
<dbReference type="InterPro" id="IPR011050">
    <property type="entry name" value="Pectin_lyase_fold/virulence"/>
</dbReference>
<keyword evidence="2" id="KW-0964">Secreted</keyword>
<evidence type="ECO:0000259" key="5">
    <source>
        <dbReference type="SMART" id="SM00912"/>
    </source>
</evidence>
<dbReference type="Gene3D" id="2.160.20.10">
    <property type="entry name" value="Single-stranded right-handed beta-helix, Pectin lyase-like"/>
    <property type="match status" value="1"/>
</dbReference>
<evidence type="ECO:0000313" key="6">
    <source>
        <dbReference type="EMBL" id="UYG52242.1"/>
    </source>
</evidence>
<name>A0ABY6GAY6_9BURK</name>
<dbReference type="SMART" id="SM00912">
    <property type="entry name" value="Haemagg_act"/>
    <property type="match status" value="1"/>
</dbReference>
<dbReference type="SUPFAM" id="SSF51126">
    <property type="entry name" value="Pectin lyase-like"/>
    <property type="match status" value="1"/>
</dbReference>
<accession>A0ABY6GAY6</accession>
<dbReference type="PANTHER" id="PTHR12338:SF8">
    <property type="entry name" value="HEME_HEMOPEXIN-BINDING PROTEIN"/>
    <property type="match status" value="1"/>
</dbReference>
<dbReference type="InterPro" id="IPR024973">
    <property type="entry name" value="ESPR"/>
</dbReference>
<keyword evidence="3" id="KW-0732">Signal</keyword>
<dbReference type="InterPro" id="IPR008638">
    <property type="entry name" value="FhaB/CdiA-like_TPS"/>
</dbReference>
<evidence type="ECO:0000313" key="7">
    <source>
        <dbReference type="Proteomes" id="UP001162800"/>
    </source>
</evidence>
<protein>
    <submittedName>
        <fullName evidence="6">Filamentous hemagglutinin N-terminal domain-containing protein</fullName>
    </submittedName>
</protein>
<dbReference type="EMBL" id="CP106881">
    <property type="protein sequence ID" value="UYG52242.1"/>
    <property type="molecule type" value="Genomic_DNA"/>
</dbReference>
<dbReference type="InterPro" id="IPR050909">
    <property type="entry name" value="Bact_Autotransporter_VF"/>
</dbReference>
<keyword evidence="7" id="KW-1185">Reference proteome</keyword>
<dbReference type="Pfam" id="PF13018">
    <property type="entry name" value="ESPR"/>
    <property type="match status" value="1"/>
</dbReference>
<dbReference type="NCBIfam" id="TIGR01901">
    <property type="entry name" value="adhes_NPXG"/>
    <property type="match status" value="1"/>
</dbReference>
<dbReference type="Pfam" id="PF05860">
    <property type="entry name" value="TPS"/>
    <property type="match status" value="1"/>
</dbReference>
<organism evidence="6 7">
    <name type="scientific">Comamonas endophytica</name>
    <dbReference type="NCBI Taxonomy" id="2949090"/>
    <lineage>
        <taxon>Bacteria</taxon>
        <taxon>Pseudomonadati</taxon>
        <taxon>Pseudomonadota</taxon>
        <taxon>Betaproteobacteria</taxon>
        <taxon>Burkholderiales</taxon>
        <taxon>Comamonadaceae</taxon>
        <taxon>Comamonas</taxon>
    </lineage>
</organism>
<evidence type="ECO:0000256" key="3">
    <source>
        <dbReference type="ARBA" id="ARBA00022729"/>
    </source>
</evidence>
<evidence type="ECO:0000256" key="4">
    <source>
        <dbReference type="SAM" id="MobiDB-lite"/>
    </source>
</evidence>
<evidence type="ECO:0000256" key="1">
    <source>
        <dbReference type="ARBA" id="ARBA00004613"/>
    </source>
</evidence>
<proteinExistence type="predicted"/>
<sequence length="342" mass="35220">MNHSYRLVWNDATQRCVPAPETARGRGKSRAAKALAPMALLLGALLALPTGAQVLPTGGQVVSGQAHIGQAGNQMTIDQASQKAILHWQGFDIGSGAKVQFNQPNASAIALNRVVAGNASRIDGQLGANGQVWLVNPNGVVFGQGSQVNVGGLVASTLDIANEDFDAGKQVFRRGAAQGGITNQGHITVADGGTLALLAPTVKNEGTLGARLGNVVLAGGDKVTLQAGVDGKLQVAVDPATVRTLIENQQLITADGGQVVMTSRAADALSASVVSNSGTVQARTLAEKEGRILLLADMRHGETVHGSLLDASALRVCTRGSPGVNDSFENSAPSREMRKHKT</sequence>
<gene>
    <name evidence="6" type="ORF">M9799_03105</name>
</gene>
<feature type="domain" description="Filamentous haemagglutinin FhaB/tRNA nuclease CdiA-like TPS" evidence="5">
    <location>
        <begin position="52"/>
        <end position="164"/>
    </location>
</feature>
<dbReference type="InterPro" id="IPR012334">
    <property type="entry name" value="Pectin_lyas_fold"/>
</dbReference>
<dbReference type="RefSeq" id="WP_231044217.1">
    <property type="nucleotide sequence ID" value="NZ_CP106881.1"/>
</dbReference>
<reference evidence="6" key="1">
    <citation type="submission" date="2022-09" db="EMBL/GenBank/DDBJ databases">
        <title>The complete genome of Acidovorax sp. 5MLIR.</title>
        <authorList>
            <person name="Liu L."/>
            <person name="Yue J."/>
            <person name="Yang F."/>
            <person name="Yuan J."/>
            <person name="Li L."/>
        </authorList>
    </citation>
    <scope>NUCLEOTIDE SEQUENCE</scope>
    <source>
        <strain evidence="6">5MLIR</strain>
    </source>
</reference>